<evidence type="ECO:0000313" key="7">
    <source>
        <dbReference type="EMBL" id="ETI43457.1"/>
    </source>
</evidence>
<evidence type="ECO:0000256" key="1">
    <source>
        <dbReference type="ARBA" id="ARBA00022741"/>
    </source>
</evidence>
<dbReference type="GO" id="GO:0003924">
    <property type="term" value="F:GTPase activity"/>
    <property type="evidence" value="ECO:0007669"/>
    <property type="project" value="InterPro"/>
</dbReference>
<dbReference type="GO" id="GO:0046872">
    <property type="term" value="F:metal ion binding"/>
    <property type="evidence" value="ECO:0007669"/>
    <property type="project" value="UniProtKB-KW"/>
</dbReference>
<name>V9EZG8_PHYNI</name>
<dbReference type="SMART" id="SM00177">
    <property type="entry name" value="ARF"/>
    <property type="match status" value="1"/>
</dbReference>
<feature type="region of interest" description="Disordered" evidence="5">
    <location>
        <begin position="472"/>
        <end position="516"/>
    </location>
</feature>
<dbReference type="AlphaFoldDB" id="V9EZG8"/>
<feature type="binding site" evidence="3">
    <location>
        <begin position="397"/>
        <end position="400"/>
    </location>
    <ligand>
        <name>GTP</name>
        <dbReference type="ChEBI" id="CHEBI:37565"/>
    </ligand>
</feature>
<feature type="binding site" evidence="4">
    <location>
        <position position="319"/>
    </location>
    <ligand>
        <name>Mg(2+)</name>
        <dbReference type="ChEBI" id="CHEBI:18420"/>
    </ligand>
</feature>
<dbReference type="NCBIfam" id="TIGR00231">
    <property type="entry name" value="small_GTP"/>
    <property type="match status" value="1"/>
</dbReference>
<evidence type="ECO:0000313" key="8">
    <source>
        <dbReference type="Proteomes" id="UP000018721"/>
    </source>
</evidence>
<comment type="caution">
    <text evidence="7">The sequence shown here is derived from an EMBL/GenBank/DDBJ whole genome shotgun (WGS) entry which is preliminary data.</text>
</comment>
<keyword evidence="6" id="KW-0472">Membrane</keyword>
<dbReference type="InterPro" id="IPR005225">
    <property type="entry name" value="Small_GTP-bd"/>
</dbReference>
<keyword evidence="6" id="KW-0812">Transmembrane</keyword>
<dbReference type="InterPro" id="IPR027417">
    <property type="entry name" value="P-loop_NTPase"/>
</dbReference>
<dbReference type="InterPro" id="IPR006689">
    <property type="entry name" value="Small_GTPase_ARF/SAR"/>
</dbReference>
<feature type="compositionally biased region" description="Polar residues" evidence="5">
    <location>
        <begin position="506"/>
        <end position="516"/>
    </location>
</feature>
<feature type="binding site" evidence="3">
    <location>
        <position position="341"/>
    </location>
    <ligand>
        <name>GTP</name>
        <dbReference type="ChEBI" id="CHEBI:37565"/>
    </ligand>
</feature>
<gene>
    <name evidence="7" type="ORF">F443_11570</name>
</gene>
<dbReference type="CDD" id="cd04508">
    <property type="entry name" value="Tudor_SF"/>
    <property type="match status" value="1"/>
</dbReference>
<organism evidence="7 8">
    <name type="scientific">Phytophthora nicotianae P1569</name>
    <dbReference type="NCBI Taxonomy" id="1317065"/>
    <lineage>
        <taxon>Eukaryota</taxon>
        <taxon>Sar</taxon>
        <taxon>Stramenopiles</taxon>
        <taxon>Oomycota</taxon>
        <taxon>Peronosporomycetes</taxon>
        <taxon>Peronosporales</taxon>
        <taxon>Peronosporaceae</taxon>
        <taxon>Phytophthora</taxon>
    </lineage>
</organism>
<feature type="compositionally biased region" description="Basic and acidic residues" evidence="5">
    <location>
        <begin position="472"/>
        <end position="505"/>
    </location>
</feature>
<feature type="binding site" evidence="3">
    <location>
        <begin position="295"/>
        <end position="302"/>
    </location>
    <ligand>
        <name>GTP</name>
        <dbReference type="ChEBI" id="CHEBI:37565"/>
    </ligand>
</feature>
<keyword evidence="4" id="KW-0460">Magnesium</keyword>
<sequence>MASLFSLPTGGYTLPATRQALANCAVLSKQCRRSASHHECPETSRSHQDITSGHSRWVLAVLTIFATWLIFFCFFSLADNPHKAVENEHEYLRQCVDPVLMPLIESLLLYQPESVYHFIHDFVDEQKSSRFVHHTRSVGYAKKLTNRRKMADFMSTSVIPVMDDLAKQILREKPNSVKAFIRDVVAARIIIESNEDPESSNQVERAVHFNVNDRVLSRYKGRPRFFPGIITAVDDHGNFTVLYDDGKTESNVHCMCLKLHSGDKTSARKSNEESKDNQERPKATRIMEIVLLIIGIDGAGKTTLLSTLQGDLDKEHVPSAGFTSATFQTDTGSATFYDLGGGPAFRNVWKEYYADVHGVIFVVDSSSENSLLQAAIVLEESMANELMVNKPLLIFANKRDHSDAVTEQEMQKLLRLSKFPSSKIVPCVAKPAVFGGVDERLESGLQWLFDQVHNDFDSLHERVQRDLAMKKKLDQQRRQEQRARVARWKEERELSQMRTHDKPSLDEQTSSSKSTVDNQEEAVIYCSYCSTAPAVSKCAASKWMPVCESCATTLKR</sequence>
<evidence type="ECO:0000256" key="2">
    <source>
        <dbReference type="ARBA" id="ARBA00023134"/>
    </source>
</evidence>
<dbReference type="Proteomes" id="UP000018721">
    <property type="component" value="Unassembled WGS sequence"/>
</dbReference>
<keyword evidence="6" id="KW-1133">Transmembrane helix</keyword>
<dbReference type="PRINTS" id="PR00328">
    <property type="entry name" value="SAR1GTPBP"/>
</dbReference>
<dbReference type="eggNOG" id="KOG0070">
    <property type="taxonomic scope" value="Eukaryota"/>
</dbReference>
<dbReference type="InterPro" id="IPR051995">
    <property type="entry name" value="Ciliary_GTPase"/>
</dbReference>
<dbReference type="SUPFAM" id="SSF52540">
    <property type="entry name" value="P-loop containing nucleoside triphosphate hydrolases"/>
    <property type="match status" value="1"/>
</dbReference>
<feature type="binding site" evidence="4">
    <location>
        <position position="302"/>
    </location>
    <ligand>
        <name>Mg(2+)</name>
        <dbReference type="ChEBI" id="CHEBI:18420"/>
    </ligand>
</feature>
<evidence type="ECO:0008006" key="9">
    <source>
        <dbReference type="Google" id="ProtNLM"/>
    </source>
</evidence>
<dbReference type="Gene3D" id="3.40.50.300">
    <property type="entry name" value="P-loop containing nucleotide triphosphate hydrolases"/>
    <property type="match status" value="1"/>
</dbReference>
<dbReference type="PANTHER" id="PTHR46090:SF2">
    <property type="entry name" value="ADP-RIBOSYLATION FACTOR-LIKE PROTEIN 13B"/>
    <property type="match status" value="1"/>
</dbReference>
<protein>
    <recommendedName>
        <fullName evidence="9">ADP-ribosylation factor-like protein 13B</fullName>
    </recommendedName>
</protein>
<reference evidence="7 8" key="1">
    <citation type="submission" date="2013-11" db="EMBL/GenBank/DDBJ databases">
        <title>The Genome Sequence of Phytophthora parasitica P1569.</title>
        <authorList>
            <consortium name="The Broad Institute Genomics Platform"/>
            <person name="Russ C."/>
            <person name="Tyler B."/>
            <person name="Panabieres F."/>
            <person name="Shan W."/>
            <person name="Tripathy S."/>
            <person name="Grunwald N."/>
            <person name="Machado M."/>
            <person name="Johnson C.S."/>
            <person name="Arredondo F."/>
            <person name="Hong C."/>
            <person name="Coffey M."/>
            <person name="Young S.K."/>
            <person name="Zeng Q."/>
            <person name="Gargeya S."/>
            <person name="Fitzgerald M."/>
            <person name="Abouelleil A."/>
            <person name="Alvarado L."/>
            <person name="Chapman S.B."/>
            <person name="Gainer-Dewar J."/>
            <person name="Goldberg J."/>
            <person name="Griggs A."/>
            <person name="Gujja S."/>
            <person name="Hansen M."/>
            <person name="Howarth C."/>
            <person name="Imamovic A."/>
            <person name="Ireland A."/>
            <person name="Larimer J."/>
            <person name="McCowan C."/>
            <person name="Murphy C."/>
            <person name="Pearson M."/>
            <person name="Poon T.W."/>
            <person name="Priest M."/>
            <person name="Roberts A."/>
            <person name="Saif S."/>
            <person name="Shea T."/>
            <person name="Sykes S."/>
            <person name="Wortman J."/>
            <person name="Nusbaum C."/>
            <person name="Birren B."/>
        </authorList>
    </citation>
    <scope>NUCLEOTIDE SEQUENCE [LARGE SCALE GENOMIC DNA]</scope>
    <source>
        <strain evidence="7 8">P1569</strain>
    </source>
</reference>
<keyword evidence="8" id="KW-1185">Reference proteome</keyword>
<dbReference type="OrthoDB" id="14717at2759"/>
<keyword evidence="2 3" id="KW-0342">GTP-binding</keyword>
<dbReference type="GO" id="GO:0005525">
    <property type="term" value="F:GTP binding"/>
    <property type="evidence" value="ECO:0007669"/>
    <property type="project" value="UniProtKB-KW"/>
</dbReference>
<accession>V9EZG8</accession>
<dbReference type="EMBL" id="ANIZ01001973">
    <property type="protein sequence ID" value="ETI43457.1"/>
    <property type="molecule type" value="Genomic_DNA"/>
</dbReference>
<dbReference type="PROSITE" id="PS51417">
    <property type="entry name" value="ARF"/>
    <property type="match status" value="1"/>
</dbReference>
<evidence type="ECO:0000256" key="3">
    <source>
        <dbReference type="PIRSR" id="PIRSR606689-1"/>
    </source>
</evidence>
<keyword evidence="4" id="KW-0479">Metal-binding</keyword>
<dbReference type="Pfam" id="PF00025">
    <property type="entry name" value="Arf"/>
    <property type="match status" value="1"/>
</dbReference>
<feature type="transmembrane region" description="Helical" evidence="6">
    <location>
        <begin position="57"/>
        <end position="78"/>
    </location>
</feature>
<dbReference type="PANTHER" id="PTHR46090">
    <property type="entry name" value="ADP-RIBOSYLATION FACTOR-LIKE PROTEIN 13B"/>
    <property type="match status" value="1"/>
</dbReference>
<evidence type="ECO:0000256" key="4">
    <source>
        <dbReference type="PIRSR" id="PIRSR606689-2"/>
    </source>
</evidence>
<dbReference type="Gene3D" id="2.30.30.140">
    <property type="match status" value="1"/>
</dbReference>
<evidence type="ECO:0000256" key="6">
    <source>
        <dbReference type="SAM" id="Phobius"/>
    </source>
</evidence>
<keyword evidence="1 3" id="KW-0547">Nucleotide-binding</keyword>
<evidence type="ECO:0000256" key="5">
    <source>
        <dbReference type="SAM" id="MobiDB-lite"/>
    </source>
</evidence>
<dbReference type="SMART" id="SM00178">
    <property type="entry name" value="SAR"/>
    <property type="match status" value="1"/>
</dbReference>
<proteinExistence type="predicted"/>